<reference evidence="2 3" key="1">
    <citation type="submission" date="2017-12" db="EMBL/GenBank/DDBJ databases">
        <title>Hemimetabolous genomes reveal molecular basis of termite eusociality.</title>
        <authorList>
            <person name="Harrison M.C."/>
            <person name="Jongepier E."/>
            <person name="Robertson H.M."/>
            <person name="Arning N."/>
            <person name="Bitard-Feildel T."/>
            <person name="Chao H."/>
            <person name="Childers C.P."/>
            <person name="Dinh H."/>
            <person name="Doddapaneni H."/>
            <person name="Dugan S."/>
            <person name="Gowin J."/>
            <person name="Greiner C."/>
            <person name="Han Y."/>
            <person name="Hu H."/>
            <person name="Hughes D.S.T."/>
            <person name="Huylmans A.-K."/>
            <person name="Kemena C."/>
            <person name="Kremer L.P.M."/>
            <person name="Lee S.L."/>
            <person name="Lopez-Ezquerra A."/>
            <person name="Mallet L."/>
            <person name="Monroy-Kuhn J.M."/>
            <person name="Moser A."/>
            <person name="Murali S.C."/>
            <person name="Muzny D.M."/>
            <person name="Otani S."/>
            <person name="Piulachs M.-D."/>
            <person name="Poelchau M."/>
            <person name="Qu J."/>
            <person name="Schaub F."/>
            <person name="Wada-Katsumata A."/>
            <person name="Worley K.C."/>
            <person name="Xie Q."/>
            <person name="Ylla G."/>
            <person name="Poulsen M."/>
            <person name="Gibbs R.A."/>
            <person name="Schal C."/>
            <person name="Richards S."/>
            <person name="Belles X."/>
            <person name="Korb J."/>
            <person name="Bornberg-Bauer E."/>
        </authorList>
    </citation>
    <scope>NUCLEOTIDE SEQUENCE [LARGE SCALE GENOMIC DNA]</scope>
    <source>
        <tissue evidence="2">Whole body</tissue>
    </source>
</reference>
<evidence type="ECO:0000313" key="2">
    <source>
        <dbReference type="EMBL" id="PNF39972.1"/>
    </source>
</evidence>
<gene>
    <name evidence="2" type="ORF">B7P43_G15954</name>
</gene>
<protein>
    <submittedName>
        <fullName evidence="2">Uncharacterized protein</fullName>
    </submittedName>
</protein>
<proteinExistence type="predicted"/>
<feature type="coiled-coil region" evidence="1">
    <location>
        <begin position="14"/>
        <end position="41"/>
    </location>
</feature>
<organism evidence="2 3">
    <name type="scientific">Cryptotermes secundus</name>
    <dbReference type="NCBI Taxonomy" id="105785"/>
    <lineage>
        <taxon>Eukaryota</taxon>
        <taxon>Metazoa</taxon>
        <taxon>Ecdysozoa</taxon>
        <taxon>Arthropoda</taxon>
        <taxon>Hexapoda</taxon>
        <taxon>Insecta</taxon>
        <taxon>Pterygota</taxon>
        <taxon>Neoptera</taxon>
        <taxon>Polyneoptera</taxon>
        <taxon>Dictyoptera</taxon>
        <taxon>Blattodea</taxon>
        <taxon>Blattoidea</taxon>
        <taxon>Termitoidae</taxon>
        <taxon>Kalotermitidae</taxon>
        <taxon>Cryptotermitinae</taxon>
        <taxon>Cryptotermes</taxon>
    </lineage>
</organism>
<keyword evidence="3" id="KW-1185">Reference proteome</keyword>
<dbReference type="Proteomes" id="UP000235965">
    <property type="component" value="Unassembled WGS sequence"/>
</dbReference>
<dbReference type="InParanoid" id="A0A2J7RGL3"/>
<comment type="caution">
    <text evidence="2">The sequence shown here is derived from an EMBL/GenBank/DDBJ whole genome shotgun (WGS) entry which is preliminary data.</text>
</comment>
<sequence length="157" mass="17889">MKMEQLLAYQLAELNAISEKMDSNQEEMKANQAKMDAWLEEMAWQKETMACQEGMEASREKLDAIAEHQEDPKEEAAVETWSTEGPIWGSASAVGHHQQPKKCTQGDGGFWKKLAAAHRHDTQWNSHLMLLNVTPSFIDPKSIISMLNFLHLRFFSV</sequence>
<dbReference type="AlphaFoldDB" id="A0A2J7RGL3"/>
<evidence type="ECO:0000256" key="1">
    <source>
        <dbReference type="SAM" id="Coils"/>
    </source>
</evidence>
<evidence type="ECO:0000313" key="3">
    <source>
        <dbReference type="Proteomes" id="UP000235965"/>
    </source>
</evidence>
<dbReference type="EMBL" id="NEVH01003767">
    <property type="protein sequence ID" value="PNF39972.1"/>
    <property type="molecule type" value="Genomic_DNA"/>
</dbReference>
<keyword evidence="1" id="KW-0175">Coiled coil</keyword>
<name>A0A2J7RGL3_9NEOP</name>
<accession>A0A2J7RGL3</accession>